<feature type="region of interest" description="Disordered" evidence="1">
    <location>
        <begin position="838"/>
        <end position="869"/>
    </location>
</feature>
<organism evidence="2 3">
    <name type="scientific">Colletotrichum kahawae</name>
    <name type="common">Coffee berry disease fungus</name>
    <dbReference type="NCBI Taxonomy" id="34407"/>
    <lineage>
        <taxon>Eukaryota</taxon>
        <taxon>Fungi</taxon>
        <taxon>Dikarya</taxon>
        <taxon>Ascomycota</taxon>
        <taxon>Pezizomycotina</taxon>
        <taxon>Sordariomycetes</taxon>
        <taxon>Hypocreomycetidae</taxon>
        <taxon>Glomerellales</taxon>
        <taxon>Glomerellaceae</taxon>
        <taxon>Colletotrichum</taxon>
        <taxon>Colletotrichum gloeosporioides species complex</taxon>
    </lineage>
</organism>
<feature type="compositionally biased region" description="Polar residues" evidence="1">
    <location>
        <begin position="187"/>
        <end position="197"/>
    </location>
</feature>
<sequence length="959" mass="104581">MTSPFWHTQHGVSSPLWQTQPKPPRRPERPERPARPDTPASNPILQPRSSTPGRRTRVETQYRPPVPTNRPPIRSRYTAPEDESKTTNSSSMLPRRSSGSPGRVYSSSTQPYECRSPVMTLRILSPSRHGARDEKDRDGQENRPGQEVVEPPLPSPGLARSKLASPKRRRLPLRDSILLKRKDSPDSSKVTTPTSATMPVKAPETPEQRVAVRGSLPPTPSTPSKSRLHGFPRLRSFYRDSKPPPPPEYRQSEQFPPRKEVAVPEINKKLPVLPPSDGAADAGGTLVSRISTMILDEGIGAGADRSSAALKVWDAVAKCLDGIANASTTETASKPPKDDPVPDNVSKETPAPASKSIHPWPLEAWGLRHNQKQNNDSRRVGEASKEGEGHVKTDAPARATPVIDVERKTTTTALPCPFRARNPARFNVGDNWHCAQGQWKSLSDLQRHITRYHRHASDSQLFQCPRCEKGFPEPNAFKEHLMLPREQMCDPRSEAVPPSSDPEDGITAGRARILSEGVEAGKIGSWDDLWKCLFPDDRIVPRPAILSAIEPPQVEQEVFTSANMSNLKASLEERLRFLASQSANSDLLSAQIPVITGSLSLAVEAHLRRVFIACRTPPPSRAPNRSRSASQTQDAPNNRPRKLSSASSAGVRNLLESPEHHRRPPLTETRSFTRDPGPRPHIPTQRRSLSDGSPKAKPPPRTTKLPIPATLTIPFPRISALTEHSDAGPVADEGTTSPKGTSSDAEYSSGVESNPTSAGGLRDSNNTDIRCSKCNMRPSLRPNEDVFCDSRLSAAPSTHTAPQHSTDSSCRFSDSGIGILCRNCRMLEELINSYSRASLQSAHSSRPPAPGTTTGPEGKGQDEAEEEPSARLVAPFSFSPDLSVSIDENDEETLFDLMLDSSAAYVDGGGGGGGADGQQQRKTQAALSSPMFPPPTQDLPPSPYGKKYDRHGRNDGGFF</sequence>
<feature type="region of interest" description="Disordered" evidence="1">
    <location>
        <begin position="328"/>
        <end position="393"/>
    </location>
</feature>
<feature type="compositionally biased region" description="Basic and acidic residues" evidence="1">
    <location>
        <begin position="25"/>
        <end position="35"/>
    </location>
</feature>
<reference evidence="2" key="1">
    <citation type="submission" date="2023-02" db="EMBL/GenBank/DDBJ databases">
        <title>Colletotrichum kahawae CIFC_Que2 genome sequencing and assembly.</title>
        <authorList>
            <person name="Baroncelli R."/>
        </authorList>
    </citation>
    <scope>NUCLEOTIDE SEQUENCE</scope>
    <source>
        <strain evidence="2">CIFC_Que2</strain>
    </source>
</reference>
<protein>
    <recommendedName>
        <fullName evidence="4">C2H2-type domain-containing protein</fullName>
    </recommendedName>
</protein>
<comment type="caution">
    <text evidence="2">The sequence shown here is derived from an EMBL/GenBank/DDBJ whole genome shotgun (WGS) entry which is preliminary data.</text>
</comment>
<feature type="compositionally biased region" description="Pro residues" evidence="1">
    <location>
        <begin position="931"/>
        <end position="943"/>
    </location>
</feature>
<feature type="region of interest" description="Disordered" evidence="1">
    <location>
        <begin position="723"/>
        <end position="767"/>
    </location>
</feature>
<name>A0AAD9YDA4_COLKA</name>
<dbReference type="AlphaFoldDB" id="A0AAD9YDA4"/>
<evidence type="ECO:0000313" key="2">
    <source>
        <dbReference type="EMBL" id="KAK2756897.1"/>
    </source>
</evidence>
<feature type="compositionally biased region" description="Basic and acidic residues" evidence="1">
    <location>
        <begin position="130"/>
        <end position="141"/>
    </location>
</feature>
<dbReference type="Proteomes" id="UP001281614">
    <property type="component" value="Unassembled WGS sequence"/>
</dbReference>
<feature type="compositionally biased region" description="Polar residues" evidence="1">
    <location>
        <begin position="734"/>
        <end position="767"/>
    </location>
</feature>
<feature type="region of interest" description="Disordered" evidence="1">
    <location>
        <begin position="1"/>
        <end position="263"/>
    </location>
</feature>
<gene>
    <name evidence="2" type="ORF">CKAH01_17084</name>
</gene>
<feature type="compositionally biased region" description="Basic and acidic residues" evidence="1">
    <location>
        <begin position="375"/>
        <end position="393"/>
    </location>
</feature>
<keyword evidence="3" id="KW-1185">Reference proteome</keyword>
<evidence type="ECO:0000313" key="3">
    <source>
        <dbReference type="Proteomes" id="UP001281614"/>
    </source>
</evidence>
<feature type="compositionally biased region" description="Gly residues" evidence="1">
    <location>
        <begin position="907"/>
        <end position="916"/>
    </location>
</feature>
<feature type="compositionally biased region" description="Polar residues" evidence="1">
    <location>
        <begin position="39"/>
        <end position="53"/>
    </location>
</feature>
<feature type="compositionally biased region" description="Basic and acidic residues" evidence="1">
    <location>
        <begin position="177"/>
        <end position="186"/>
    </location>
</feature>
<feature type="region of interest" description="Disordered" evidence="1">
    <location>
        <begin position="615"/>
        <end position="710"/>
    </location>
</feature>
<feature type="region of interest" description="Disordered" evidence="1">
    <location>
        <begin position="905"/>
        <end position="959"/>
    </location>
</feature>
<accession>A0AAD9YDA4</accession>
<feature type="compositionally biased region" description="Low complexity" evidence="1">
    <location>
        <begin position="89"/>
        <end position="108"/>
    </location>
</feature>
<proteinExistence type="predicted"/>
<feature type="compositionally biased region" description="Polar residues" evidence="1">
    <location>
        <begin position="1"/>
        <end position="20"/>
    </location>
</feature>
<evidence type="ECO:0000256" key="1">
    <source>
        <dbReference type="SAM" id="MobiDB-lite"/>
    </source>
</evidence>
<dbReference type="EMBL" id="VYYT01000205">
    <property type="protein sequence ID" value="KAK2756897.1"/>
    <property type="molecule type" value="Genomic_DNA"/>
</dbReference>
<evidence type="ECO:0008006" key="4">
    <source>
        <dbReference type="Google" id="ProtNLM"/>
    </source>
</evidence>